<dbReference type="EMBL" id="PFOB01000027">
    <property type="protein sequence ID" value="PIZ63293.1"/>
    <property type="molecule type" value="Genomic_DNA"/>
</dbReference>
<name>A0A2M7TZV0_9BACT</name>
<comment type="caution">
    <text evidence="1">The sequence shown here is derived from an EMBL/GenBank/DDBJ whole genome shotgun (WGS) entry which is preliminary data.</text>
</comment>
<dbReference type="AlphaFoldDB" id="A0A2M7TZV0"/>
<evidence type="ECO:0000313" key="1">
    <source>
        <dbReference type="EMBL" id="PIZ63293.1"/>
    </source>
</evidence>
<evidence type="ECO:0000313" key="2">
    <source>
        <dbReference type="Proteomes" id="UP000228503"/>
    </source>
</evidence>
<protein>
    <submittedName>
        <fullName evidence="1">Uncharacterized protein</fullName>
    </submittedName>
</protein>
<organism evidence="1 2">
    <name type="scientific">Candidatus Roizmanbacteria bacterium CG_4_10_14_0_2_um_filter_39_13</name>
    <dbReference type="NCBI Taxonomy" id="1974825"/>
    <lineage>
        <taxon>Bacteria</taxon>
        <taxon>Candidatus Roizmaniibacteriota</taxon>
    </lineage>
</organism>
<gene>
    <name evidence="1" type="ORF">COY16_02370</name>
</gene>
<dbReference type="Proteomes" id="UP000228503">
    <property type="component" value="Unassembled WGS sequence"/>
</dbReference>
<reference evidence="2" key="1">
    <citation type="submission" date="2017-09" db="EMBL/GenBank/DDBJ databases">
        <title>Depth-based differentiation of microbial function through sediment-hosted aquifers and enrichment of novel symbionts in the deep terrestrial subsurface.</title>
        <authorList>
            <person name="Probst A.J."/>
            <person name="Ladd B."/>
            <person name="Jarett J.K."/>
            <person name="Geller-Mcgrath D.E."/>
            <person name="Sieber C.M.K."/>
            <person name="Emerson J.B."/>
            <person name="Anantharaman K."/>
            <person name="Thomas B.C."/>
            <person name="Malmstrom R."/>
            <person name="Stieglmeier M."/>
            <person name="Klingl A."/>
            <person name="Woyke T."/>
            <person name="Ryan C.M."/>
            <person name="Banfield J.F."/>
        </authorList>
    </citation>
    <scope>NUCLEOTIDE SEQUENCE [LARGE SCALE GENOMIC DNA]</scope>
</reference>
<sequence>MCKELNNVERLAATEIACSAQPAVGPDGSVYLIDGICAEVLAEEQLAQFHREEGIHPDCTLGAAFDKTTQSGCPLANSNSGWVEGAPCGSIYCFDREMLEAAVGSR</sequence>
<proteinExistence type="predicted"/>
<accession>A0A2M7TZV0</accession>